<evidence type="ECO:0000256" key="1">
    <source>
        <dbReference type="SAM" id="MobiDB-lite"/>
    </source>
</evidence>
<keyword evidence="2" id="KW-0812">Transmembrane</keyword>
<sequence length="272" mass="29761">MARCPFAKWSPISGPVGSFVGGPFRIVHHTTEGNSAAGAIAAFRAHRSDPHFTVDQTTIYQHIDTGLSARALRNLTGGVETNRLSAIQIEVVGTAGRPKARPTLENVARLCRWLEKTHEIPSEWPSGPPKPAVNGQDPGGHNRSPQIWVSRGGHYGHCHVPENIHWDPAYTAEEAVFVMRYDPDNAGALQDPEIEALRESLPEEVPIEFEDIAIPDHADVGEEEDVDQPPRSEGRRGRMPSFGSYASPEVAVLIAGLFFAGSFLLIRSLSRR</sequence>
<evidence type="ECO:0000313" key="4">
    <source>
        <dbReference type="EMBL" id="MVO76723.1"/>
    </source>
</evidence>
<keyword evidence="2" id="KW-1133">Transmembrane helix</keyword>
<dbReference type="EMBL" id="WQMS01000001">
    <property type="protein sequence ID" value="MVO76723.1"/>
    <property type="molecule type" value="Genomic_DNA"/>
</dbReference>
<dbReference type="GO" id="GO:0009253">
    <property type="term" value="P:peptidoglycan catabolic process"/>
    <property type="evidence" value="ECO:0007669"/>
    <property type="project" value="InterPro"/>
</dbReference>
<feature type="domain" description="N-acetylmuramoyl-L-alanine amidase" evidence="3">
    <location>
        <begin position="26"/>
        <end position="147"/>
    </location>
</feature>
<accession>A0A6I4IXL2</accession>
<feature type="region of interest" description="Disordered" evidence="1">
    <location>
        <begin position="213"/>
        <end position="240"/>
    </location>
</feature>
<dbReference type="SUPFAM" id="SSF55846">
    <property type="entry name" value="N-acetylmuramoyl-L-alanine amidase-like"/>
    <property type="match status" value="1"/>
</dbReference>
<keyword evidence="2" id="KW-0472">Membrane</keyword>
<keyword evidence="5" id="KW-1185">Reference proteome</keyword>
<name>A0A6I4IXL2_9SPHN</name>
<feature type="transmembrane region" description="Helical" evidence="2">
    <location>
        <begin position="245"/>
        <end position="266"/>
    </location>
</feature>
<evidence type="ECO:0000313" key="5">
    <source>
        <dbReference type="Proteomes" id="UP000441389"/>
    </source>
</evidence>
<evidence type="ECO:0000259" key="3">
    <source>
        <dbReference type="Pfam" id="PF01510"/>
    </source>
</evidence>
<dbReference type="Proteomes" id="UP000441389">
    <property type="component" value="Unassembled WGS sequence"/>
</dbReference>
<dbReference type="GO" id="GO:0008745">
    <property type="term" value="F:N-acetylmuramoyl-L-alanine amidase activity"/>
    <property type="evidence" value="ECO:0007669"/>
    <property type="project" value="InterPro"/>
</dbReference>
<evidence type="ECO:0000256" key="2">
    <source>
        <dbReference type="SAM" id="Phobius"/>
    </source>
</evidence>
<gene>
    <name evidence="4" type="ORF">GON01_02045</name>
</gene>
<dbReference type="RefSeq" id="WP_157025491.1">
    <property type="nucleotide sequence ID" value="NZ_WQMS01000001.1"/>
</dbReference>
<dbReference type="AlphaFoldDB" id="A0A6I4IXL2"/>
<feature type="region of interest" description="Disordered" evidence="1">
    <location>
        <begin position="120"/>
        <end position="141"/>
    </location>
</feature>
<protein>
    <recommendedName>
        <fullName evidence="3">N-acetylmuramoyl-L-alanine amidase domain-containing protein</fullName>
    </recommendedName>
</protein>
<dbReference type="Gene3D" id="3.40.80.10">
    <property type="entry name" value="Peptidoglycan recognition protein-like"/>
    <property type="match status" value="1"/>
</dbReference>
<reference evidence="4 5" key="1">
    <citation type="submission" date="2019-12" db="EMBL/GenBank/DDBJ databases">
        <authorList>
            <person name="Huq M.A."/>
        </authorList>
    </citation>
    <scope>NUCLEOTIDE SEQUENCE [LARGE SCALE GENOMIC DNA]</scope>
    <source>
        <strain evidence="4 5">MAH-20</strain>
    </source>
</reference>
<proteinExistence type="predicted"/>
<comment type="caution">
    <text evidence="4">The sequence shown here is derived from an EMBL/GenBank/DDBJ whole genome shotgun (WGS) entry which is preliminary data.</text>
</comment>
<organism evidence="4 5">
    <name type="scientific">Sphingomonas horti</name>
    <dbReference type="NCBI Taxonomy" id="2682842"/>
    <lineage>
        <taxon>Bacteria</taxon>
        <taxon>Pseudomonadati</taxon>
        <taxon>Pseudomonadota</taxon>
        <taxon>Alphaproteobacteria</taxon>
        <taxon>Sphingomonadales</taxon>
        <taxon>Sphingomonadaceae</taxon>
        <taxon>Sphingomonas</taxon>
    </lineage>
</organism>
<dbReference type="InterPro" id="IPR036505">
    <property type="entry name" value="Amidase/PGRP_sf"/>
</dbReference>
<dbReference type="Pfam" id="PF01510">
    <property type="entry name" value="Amidase_2"/>
    <property type="match status" value="1"/>
</dbReference>
<dbReference type="InterPro" id="IPR002502">
    <property type="entry name" value="Amidase_domain"/>
</dbReference>